<reference evidence="1" key="1">
    <citation type="submission" date="2022-12" db="EMBL/GenBank/DDBJ databases">
        <authorList>
            <person name="Alioto T."/>
            <person name="Alioto T."/>
            <person name="Gomez Garrido J."/>
        </authorList>
    </citation>
    <scope>NUCLEOTIDE SEQUENCE</scope>
</reference>
<name>A0AA35LCU1_9SAUR</name>
<gene>
    <name evidence="1" type="ORF">PODLI_1B007920</name>
</gene>
<dbReference type="EMBL" id="OX395140">
    <property type="protein sequence ID" value="CAI5793576.1"/>
    <property type="molecule type" value="Genomic_DNA"/>
</dbReference>
<feature type="non-terminal residue" evidence="1">
    <location>
        <position position="1"/>
    </location>
</feature>
<dbReference type="AlphaFoldDB" id="A0AA35LCU1"/>
<sequence length="57" mass="6320">YEKQIEIKVHALNPITGPVCVECISMLKLSVTTQKWTLLPQGGSGNDQSIHQTSFHI</sequence>
<accession>A0AA35LCU1</accession>
<dbReference type="Proteomes" id="UP001178461">
    <property type="component" value="Chromosome Z"/>
</dbReference>
<keyword evidence="2" id="KW-1185">Reference proteome</keyword>
<protein>
    <submittedName>
        <fullName evidence="1">Uncharacterized protein</fullName>
    </submittedName>
</protein>
<evidence type="ECO:0000313" key="1">
    <source>
        <dbReference type="EMBL" id="CAI5793576.1"/>
    </source>
</evidence>
<proteinExistence type="predicted"/>
<organism evidence="1 2">
    <name type="scientific">Podarcis lilfordi</name>
    <name type="common">Lilford's wall lizard</name>
    <dbReference type="NCBI Taxonomy" id="74358"/>
    <lineage>
        <taxon>Eukaryota</taxon>
        <taxon>Metazoa</taxon>
        <taxon>Chordata</taxon>
        <taxon>Craniata</taxon>
        <taxon>Vertebrata</taxon>
        <taxon>Euteleostomi</taxon>
        <taxon>Lepidosauria</taxon>
        <taxon>Squamata</taxon>
        <taxon>Bifurcata</taxon>
        <taxon>Unidentata</taxon>
        <taxon>Episquamata</taxon>
        <taxon>Laterata</taxon>
        <taxon>Lacertibaenia</taxon>
        <taxon>Lacertidae</taxon>
        <taxon>Podarcis</taxon>
    </lineage>
</organism>
<evidence type="ECO:0000313" key="2">
    <source>
        <dbReference type="Proteomes" id="UP001178461"/>
    </source>
</evidence>